<dbReference type="GO" id="GO:0032259">
    <property type="term" value="P:methylation"/>
    <property type="evidence" value="ECO:0007669"/>
    <property type="project" value="UniProtKB-KW"/>
</dbReference>
<feature type="domain" description="Histidine-specific methyltransferase SAM-dependent" evidence="3">
    <location>
        <begin position="21"/>
        <end position="320"/>
    </location>
</feature>
<evidence type="ECO:0000313" key="4">
    <source>
        <dbReference type="EMBL" id="TWU27758.1"/>
    </source>
</evidence>
<protein>
    <submittedName>
        <fullName evidence="4">Histidine-specific methyltransferase EgtD</fullName>
        <ecNumber evidence="4">2.1.1.44</ecNumber>
    </submittedName>
</protein>
<evidence type="ECO:0000259" key="3">
    <source>
        <dbReference type="Pfam" id="PF10017"/>
    </source>
</evidence>
<dbReference type="SUPFAM" id="SSF53335">
    <property type="entry name" value="S-adenosyl-L-methionine-dependent methyltransferases"/>
    <property type="match status" value="1"/>
</dbReference>
<evidence type="ECO:0000256" key="2">
    <source>
        <dbReference type="ARBA" id="ARBA00022679"/>
    </source>
</evidence>
<dbReference type="EMBL" id="SJPS01000003">
    <property type="protein sequence ID" value="TWU27758.1"/>
    <property type="molecule type" value="Genomic_DNA"/>
</dbReference>
<dbReference type="GO" id="GO:0052706">
    <property type="term" value="F:L-histidine N(alpha)-methyltransferase activity"/>
    <property type="evidence" value="ECO:0007669"/>
    <property type="project" value="UniProtKB-EC"/>
</dbReference>
<dbReference type="PIRSF" id="PIRSF018005">
    <property type="entry name" value="UCP018005"/>
    <property type="match status" value="1"/>
</dbReference>
<accession>A0A5C6CTN2</accession>
<dbReference type="OrthoDB" id="5289726at2"/>
<gene>
    <name evidence="4" type="primary">egtD</name>
    <name evidence="4" type="ORF">Pla144_25350</name>
</gene>
<dbReference type="PANTHER" id="PTHR43397">
    <property type="entry name" value="ERGOTHIONEINE BIOSYNTHESIS PROTEIN 1"/>
    <property type="match status" value="1"/>
</dbReference>
<dbReference type="Proteomes" id="UP000318437">
    <property type="component" value="Unassembled WGS sequence"/>
</dbReference>
<proteinExistence type="predicted"/>
<dbReference type="PANTHER" id="PTHR43397:SF1">
    <property type="entry name" value="ERGOTHIONEINE BIOSYNTHESIS PROTEIN 1"/>
    <property type="match status" value="1"/>
</dbReference>
<dbReference type="InterPro" id="IPR019257">
    <property type="entry name" value="MeTrfase_dom"/>
</dbReference>
<comment type="caution">
    <text evidence="4">The sequence shown here is derived from an EMBL/GenBank/DDBJ whole genome shotgun (WGS) entry which is preliminary data.</text>
</comment>
<keyword evidence="5" id="KW-1185">Reference proteome</keyword>
<dbReference type="InterPro" id="IPR051128">
    <property type="entry name" value="EgtD_Methyltrsf_superfamily"/>
</dbReference>
<dbReference type="Gene3D" id="3.40.50.150">
    <property type="entry name" value="Vaccinia Virus protein VP39"/>
    <property type="match status" value="1"/>
</dbReference>
<sequence length="324" mass="36048">MLNSDSATSLLDLEPTTKQFLEDVLAGLRSSPKRLPCKYFYDERGSQLFDQICLLEEYYLTRSEDQIIKEFAEEMADQIGPGVMLVEYGSGSSTKTRALLDKLDDPVAYVPVDISREHLASTAAQLSRVYPQIEILPVCADFTESFSLPVSRRVPTHSAVFFPGSTIGNFEPPEARAMLEQIADLCGRGGGLLIGIDLQKDVSVIEAAYNDSLGVTADFNKNLLDRINRDLAGNFDLDQFGHRAVYADLEDRVELSLVSYSEQSVSIADHLFQFTEGEPIFTEHSHKYTIDGFAVLAAQVGLTLRKSWTDKESRFAVLHLAFLD</sequence>
<dbReference type="Pfam" id="PF10017">
    <property type="entry name" value="Methyltransf_33"/>
    <property type="match status" value="1"/>
</dbReference>
<dbReference type="InterPro" id="IPR035094">
    <property type="entry name" value="EgtD"/>
</dbReference>
<dbReference type="InterPro" id="IPR017804">
    <property type="entry name" value="MeTrfase_EgtD-like"/>
</dbReference>
<evidence type="ECO:0000313" key="5">
    <source>
        <dbReference type="Proteomes" id="UP000318437"/>
    </source>
</evidence>
<organism evidence="4 5">
    <name type="scientific">Bythopirellula polymerisocia</name>
    <dbReference type="NCBI Taxonomy" id="2528003"/>
    <lineage>
        <taxon>Bacteria</taxon>
        <taxon>Pseudomonadati</taxon>
        <taxon>Planctomycetota</taxon>
        <taxon>Planctomycetia</taxon>
        <taxon>Pirellulales</taxon>
        <taxon>Lacipirellulaceae</taxon>
        <taxon>Bythopirellula</taxon>
    </lineage>
</organism>
<keyword evidence="1 4" id="KW-0489">Methyltransferase</keyword>
<dbReference type="RefSeq" id="WP_146451078.1">
    <property type="nucleotide sequence ID" value="NZ_SJPS01000003.1"/>
</dbReference>
<dbReference type="AlphaFoldDB" id="A0A5C6CTN2"/>
<dbReference type="InterPro" id="IPR029063">
    <property type="entry name" value="SAM-dependent_MTases_sf"/>
</dbReference>
<dbReference type="EC" id="2.1.1.44" evidence="4"/>
<evidence type="ECO:0000256" key="1">
    <source>
        <dbReference type="ARBA" id="ARBA00022603"/>
    </source>
</evidence>
<reference evidence="4 5" key="1">
    <citation type="submission" date="2019-02" db="EMBL/GenBank/DDBJ databases">
        <title>Deep-cultivation of Planctomycetes and their phenomic and genomic characterization uncovers novel biology.</title>
        <authorList>
            <person name="Wiegand S."/>
            <person name="Jogler M."/>
            <person name="Boedeker C."/>
            <person name="Pinto D."/>
            <person name="Vollmers J."/>
            <person name="Rivas-Marin E."/>
            <person name="Kohn T."/>
            <person name="Peeters S.H."/>
            <person name="Heuer A."/>
            <person name="Rast P."/>
            <person name="Oberbeckmann S."/>
            <person name="Bunk B."/>
            <person name="Jeske O."/>
            <person name="Meyerdierks A."/>
            <person name="Storesund J.E."/>
            <person name="Kallscheuer N."/>
            <person name="Luecker S."/>
            <person name="Lage O.M."/>
            <person name="Pohl T."/>
            <person name="Merkel B.J."/>
            <person name="Hornburger P."/>
            <person name="Mueller R.-W."/>
            <person name="Bruemmer F."/>
            <person name="Labrenz M."/>
            <person name="Spormann A.M."/>
            <person name="Op Den Camp H."/>
            <person name="Overmann J."/>
            <person name="Amann R."/>
            <person name="Jetten M.S.M."/>
            <person name="Mascher T."/>
            <person name="Medema M.H."/>
            <person name="Devos D.P."/>
            <person name="Kaster A.-K."/>
            <person name="Ovreas L."/>
            <person name="Rohde M."/>
            <person name="Galperin M.Y."/>
            <person name="Jogler C."/>
        </authorList>
    </citation>
    <scope>NUCLEOTIDE SEQUENCE [LARGE SCALE GENOMIC DNA]</scope>
    <source>
        <strain evidence="4 5">Pla144</strain>
    </source>
</reference>
<dbReference type="NCBIfam" id="TIGR03438">
    <property type="entry name" value="egtD_ergothio"/>
    <property type="match status" value="1"/>
</dbReference>
<keyword evidence="2 4" id="KW-0808">Transferase</keyword>
<name>A0A5C6CTN2_9BACT</name>